<dbReference type="AlphaFoldDB" id="D3SN75"/>
<gene>
    <name evidence="2" type="ordered locus">Thal_1577</name>
</gene>
<keyword evidence="3" id="KW-1185">Reference proteome</keyword>
<accession>D3SN75</accession>
<proteinExistence type="predicted"/>
<dbReference type="KEGG" id="tal:Thal_1577"/>
<protein>
    <submittedName>
        <fullName evidence="2">Uncharacterized protein</fullName>
    </submittedName>
</protein>
<sequence>MMGVQMAPAGSLDTLKGRVTNSPAPNCVTLHSLGK</sequence>
<dbReference type="EMBL" id="CP001931">
    <property type="protein sequence ID" value="ADC90205.1"/>
    <property type="molecule type" value="Genomic_DNA"/>
</dbReference>
<dbReference type="HOGENOM" id="CLU_3367875_0_0_0"/>
<evidence type="ECO:0000313" key="2">
    <source>
        <dbReference type="EMBL" id="ADC90205.1"/>
    </source>
</evidence>
<dbReference type="Proteomes" id="UP000002043">
    <property type="component" value="Chromosome"/>
</dbReference>
<reference evidence="3" key="1">
    <citation type="journal article" date="2010" name="Stand. Genomic Sci.">
        <title>Complete genome sequence of Thermocrinis albus type strain (HI 11/12T).</title>
        <authorList>
            <person name="Wirth R."/>
            <person name="Sikorski J."/>
            <person name="Brambilla E."/>
            <person name="Misra M."/>
            <person name="Lapidus A."/>
            <person name="Copeland A."/>
            <person name="Nolan M."/>
            <person name="Lucas S."/>
            <person name="Chen F."/>
            <person name="Tice H."/>
            <person name="Cheng J.F."/>
            <person name="Han C."/>
            <person name="Detter J.C."/>
            <person name="Tapia R."/>
            <person name="Bruce D."/>
            <person name="Goodwin L."/>
            <person name="Pitluck S."/>
            <person name="Pati A."/>
            <person name="Anderson I."/>
            <person name="Ivanova N."/>
            <person name="Mavromatis K."/>
            <person name="Mikhailova N."/>
            <person name="Chen A."/>
            <person name="Palaniappan K."/>
            <person name="Bilek Y."/>
            <person name="Hader T."/>
            <person name="Land M."/>
            <person name="Hauser L."/>
            <person name="Chang Y.J."/>
            <person name="Jeffries C.D."/>
            <person name="Tindall B.J."/>
            <person name="Rohde M."/>
            <person name="Goker M."/>
            <person name="Bristow J."/>
            <person name="Eisen J.A."/>
            <person name="Markowitz V."/>
            <person name="Hugenholtz P."/>
            <person name="Kyrpides N.C."/>
            <person name="Klenk H.P."/>
        </authorList>
    </citation>
    <scope>NUCLEOTIDE SEQUENCE [LARGE SCALE GENOMIC DNA]</scope>
    <source>
        <strain evidence="3">DSM 14484 / JCM 11386 / HI 11/12</strain>
    </source>
</reference>
<evidence type="ECO:0000256" key="1">
    <source>
        <dbReference type="SAM" id="MobiDB-lite"/>
    </source>
</evidence>
<feature type="region of interest" description="Disordered" evidence="1">
    <location>
        <begin position="1"/>
        <end position="35"/>
    </location>
</feature>
<dbReference type="STRING" id="638303.Thal_1577"/>
<organism evidence="2 3">
    <name type="scientific">Thermocrinis albus (strain DSM 14484 / JCM 11386 / HI 11/12)</name>
    <dbReference type="NCBI Taxonomy" id="638303"/>
    <lineage>
        <taxon>Bacteria</taxon>
        <taxon>Pseudomonadati</taxon>
        <taxon>Aquificota</taxon>
        <taxon>Aquificia</taxon>
        <taxon>Aquificales</taxon>
        <taxon>Aquificaceae</taxon>
        <taxon>Thermocrinis</taxon>
    </lineage>
</organism>
<evidence type="ECO:0000313" key="3">
    <source>
        <dbReference type="Proteomes" id="UP000002043"/>
    </source>
</evidence>
<name>D3SN75_THEAH</name>